<dbReference type="STRING" id="41431.PCC8801_0527"/>
<feature type="compositionally biased region" description="Polar residues" evidence="2">
    <location>
        <begin position="17"/>
        <end position="28"/>
    </location>
</feature>
<organism evidence="6 7">
    <name type="scientific">Rippkaea orientalis (strain PCC 8801 / RF-1)</name>
    <name type="common">Cyanothece sp. (strain PCC 8801)</name>
    <dbReference type="NCBI Taxonomy" id="41431"/>
    <lineage>
        <taxon>Bacteria</taxon>
        <taxon>Bacillati</taxon>
        <taxon>Cyanobacteriota</taxon>
        <taxon>Cyanophyceae</taxon>
        <taxon>Oscillatoriophycideae</taxon>
        <taxon>Chroococcales</taxon>
        <taxon>Aphanothecaceae</taxon>
        <taxon>Rippkaea</taxon>
        <taxon>Rippkaea orientalis</taxon>
    </lineage>
</organism>
<dbReference type="InterPro" id="IPR058982">
    <property type="entry name" value="Beta-barrel_AprE"/>
</dbReference>
<keyword evidence="1" id="KW-0175">Coiled coil</keyword>
<reference evidence="7" key="1">
    <citation type="journal article" date="2011" name="MBio">
        <title>Novel metabolic attributes of the genus Cyanothece, comprising a group of unicellular nitrogen-fixing Cyanobacteria.</title>
        <authorList>
            <person name="Bandyopadhyay A."/>
            <person name="Elvitigala T."/>
            <person name="Welsh E."/>
            <person name="Stockel J."/>
            <person name="Liberton M."/>
            <person name="Min H."/>
            <person name="Sherman L.A."/>
            <person name="Pakrasi H.B."/>
        </authorList>
    </citation>
    <scope>NUCLEOTIDE SEQUENCE [LARGE SCALE GENOMIC DNA]</scope>
    <source>
        <strain evidence="7">PCC 8801</strain>
    </source>
</reference>
<evidence type="ECO:0000256" key="3">
    <source>
        <dbReference type="SAM" id="Phobius"/>
    </source>
</evidence>
<protein>
    <submittedName>
        <fullName evidence="6">Secretion protein HlyD family protein</fullName>
    </submittedName>
</protein>
<evidence type="ECO:0000259" key="4">
    <source>
        <dbReference type="Pfam" id="PF25973"/>
    </source>
</evidence>
<dbReference type="eggNOG" id="COG0845">
    <property type="taxonomic scope" value="Bacteria"/>
</dbReference>
<name>B7JVP7_RIPO1</name>
<keyword evidence="3" id="KW-0812">Transmembrane</keyword>
<keyword evidence="3" id="KW-1133">Transmembrane helix</keyword>
<keyword evidence="7" id="KW-1185">Reference proteome</keyword>
<sequence>MSQSNGNENKGAIVPQNGANGHNALTKSEGNDHLFGQNFLVPINSEQAVILRQSPIWSRAVVWTIVGVTTASVIWAAVATIEQVVTAKGQLKPQDTVKEIQAPLNGVVEEVLVKDGDRVKKGQVLVSMDSESTKAELVSLTKVKQSLQQENKFYRTLMNQSLDPLQVQTEIIKLKLPPEVAALALNRTSLIVENQLYGIQLGESSAGSELSLDQVARLRAAKAELDSRAMAAQLEMEQLEKQLRQTQVQLADAKKQLTDDQKVLAEIQQRNTEARAEAQKALKIEEGILKNVEPLLEEGALAQLQVEKQKQAIAERRQRLTEQIANGTIEYDKQRQQIQDRTAEIARFEQEERRLELAIAQANAKLNNTVVLTEKEVRDKISQNKQRIADIDSQLTKIIVENDKKIAETDSEISRTNVTLKYQEIKAPVSGTVFDLKATTGYVPPPNQTEPLLKIVPDDQLVAEVDVTNEDIGFVRTGQKADIRIDSFPFSEFGDIKGEVIAIGSDALEPNEIHKYYRFPTKIKLDEQVLRSSGREIPLQSGMSVSVNIKVRENRTVLSLATELFTKKVESLKQVR</sequence>
<dbReference type="OrthoDB" id="553569at2"/>
<dbReference type="InterPro" id="IPR058647">
    <property type="entry name" value="BSH_CzcB-like"/>
</dbReference>
<dbReference type="KEGG" id="cyp:PCC8801_0527"/>
<dbReference type="GO" id="GO:0015562">
    <property type="term" value="F:efflux transmembrane transporter activity"/>
    <property type="evidence" value="ECO:0007669"/>
    <property type="project" value="TreeGrafter"/>
</dbReference>
<dbReference type="Pfam" id="PF25973">
    <property type="entry name" value="BSH_CzcB"/>
    <property type="match status" value="1"/>
</dbReference>
<dbReference type="Pfam" id="PF26002">
    <property type="entry name" value="Beta-barrel_AprE"/>
    <property type="match status" value="1"/>
</dbReference>
<dbReference type="SUPFAM" id="SSF51230">
    <property type="entry name" value="Single hybrid motif"/>
    <property type="match status" value="1"/>
</dbReference>
<dbReference type="Gene3D" id="2.40.30.170">
    <property type="match status" value="1"/>
</dbReference>
<dbReference type="PANTHER" id="PTHR30469">
    <property type="entry name" value="MULTIDRUG RESISTANCE PROTEIN MDTA"/>
    <property type="match status" value="1"/>
</dbReference>
<keyword evidence="3" id="KW-0472">Membrane</keyword>
<accession>B7JVP7</accession>
<dbReference type="PANTHER" id="PTHR30469:SF15">
    <property type="entry name" value="HLYD FAMILY OF SECRETION PROTEINS"/>
    <property type="match status" value="1"/>
</dbReference>
<dbReference type="PRINTS" id="PR01490">
    <property type="entry name" value="RTXTOXIND"/>
</dbReference>
<feature type="domain" description="CzcB-like barrel-sandwich hybrid" evidence="4">
    <location>
        <begin position="98"/>
        <end position="441"/>
    </location>
</feature>
<proteinExistence type="predicted"/>
<dbReference type="GO" id="GO:1990281">
    <property type="term" value="C:efflux pump complex"/>
    <property type="evidence" value="ECO:0007669"/>
    <property type="project" value="TreeGrafter"/>
</dbReference>
<dbReference type="SUPFAM" id="SSF111369">
    <property type="entry name" value="HlyD-like secretion proteins"/>
    <property type="match status" value="1"/>
</dbReference>
<dbReference type="Gene3D" id="2.40.50.100">
    <property type="match status" value="1"/>
</dbReference>
<dbReference type="EMBL" id="CP001287">
    <property type="protein sequence ID" value="ACK64618.1"/>
    <property type="molecule type" value="Genomic_DNA"/>
</dbReference>
<evidence type="ECO:0000256" key="2">
    <source>
        <dbReference type="SAM" id="MobiDB-lite"/>
    </source>
</evidence>
<dbReference type="Proteomes" id="UP000008204">
    <property type="component" value="Chromosome"/>
</dbReference>
<dbReference type="AlphaFoldDB" id="B7JVP7"/>
<dbReference type="HOGENOM" id="CLU_023976_0_0_3"/>
<feature type="coiled-coil region" evidence="1">
    <location>
        <begin position="215"/>
        <end position="284"/>
    </location>
</feature>
<evidence type="ECO:0000313" key="6">
    <source>
        <dbReference type="EMBL" id="ACK64618.1"/>
    </source>
</evidence>
<evidence type="ECO:0000259" key="5">
    <source>
        <dbReference type="Pfam" id="PF26002"/>
    </source>
</evidence>
<evidence type="ECO:0000256" key="1">
    <source>
        <dbReference type="SAM" id="Coils"/>
    </source>
</evidence>
<evidence type="ECO:0000313" key="7">
    <source>
        <dbReference type="Proteomes" id="UP000008204"/>
    </source>
</evidence>
<feature type="region of interest" description="Disordered" evidence="2">
    <location>
        <begin position="1"/>
        <end position="28"/>
    </location>
</feature>
<feature type="domain" description="AprE-like beta-barrel" evidence="5">
    <location>
        <begin position="461"/>
        <end position="551"/>
    </location>
</feature>
<gene>
    <name evidence="6" type="ordered locus">PCC8801_0527</name>
</gene>
<dbReference type="RefSeq" id="WP_012593895.1">
    <property type="nucleotide sequence ID" value="NC_011726.1"/>
</dbReference>
<feature type="transmembrane region" description="Helical" evidence="3">
    <location>
        <begin position="60"/>
        <end position="78"/>
    </location>
</feature>
<dbReference type="InterPro" id="IPR011053">
    <property type="entry name" value="Single_hybrid_motif"/>
</dbReference>
<feature type="coiled-coil region" evidence="1">
    <location>
        <begin position="317"/>
        <end position="365"/>
    </location>
</feature>